<comment type="caution">
    <text evidence="1">The sequence shown here is derived from an EMBL/GenBank/DDBJ whole genome shotgun (WGS) entry which is preliminary data.</text>
</comment>
<dbReference type="Proteomes" id="UP001303222">
    <property type="component" value="Unassembled WGS sequence"/>
</dbReference>
<proteinExistence type="predicted"/>
<name>A0AAN6NJN7_9PEZI</name>
<protein>
    <submittedName>
        <fullName evidence="1">Uncharacterized protein</fullName>
    </submittedName>
</protein>
<dbReference type="AlphaFoldDB" id="A0AAN6NJN7"/>
<gene>
    <name evidence="1" type="ORF">QBC32DRAFT_319258</name>
</gene>
<sequence length="74" mass="8028">MTSPRDTPMASVETTTDTTLVLYNPQDFDVVMTGNDDIATGPVVVNNPPAWLVAIHDQIAKAHHQVREIALSIS</sequence>
<keyword evidence="2" id="KW-1185">Reference proteome</keyword>
<evidence type="ECO:0000313" key="2">
    <source>
        <dbReference type="Proteomes" id="UP001303222"/>
    </source>
</evidence>
<accession>A0AAN6NJN7</accession>
<organism evidence="1 2">
    <name type="scientific">Pseudoneurospora amorphoporcata</name>
    <dbReference type="NCBI Taxonomy" id="241081"/>
    <lineage>
        <taxon>Eukaryota</taxon>
        <taxon>Fungi</taxon>
        <taxon>Dikarya</taxon>
        <taxon>Ascomycota</taxon>
        <taxon>Pezizomycotina</taxon>
        <taxon>Sordariomycetes</taxon>
        <taxon>Sordariomycetidae</taxon>
        <taxon>Sordariales</taxon>
        <taxon>Sordariaceae</taxon>
        <taxon>Pseudoneurospora</taxon>
    </lineage>
</organism>
<reference evidence="1" key="1">
    <citation type="journal article" date="2023" name="Mol. Phylogenet. Evol.">
        <title>Genome-scale phylogeny and comparative genomics of the fungal order Sordariales.</title>
        <authorList>
            <person name="Hensen N."/>
            <person name="Bonometti L."/>
            <person name="Westerberg I."/>
            <person name="Brannstrom I.O."/>
            <person name="Guillou S."/>
            <person name="Cros-Aarteil S."/>
            <person name="Calhoun S."/>
            <person name="Haridas S."/>
            <person name="Kuo A."/>
            <person name="Mondo S."/>
            <person name="Pangilinan J."/>
            <person name="Riley R."/>
            <person name="LaButti K."/>
            <person name="Andreopoulos B."/>
            <person name="Lipzen A."/>
            <person name="Chen C."/>
            <person name="Yan M."/>
            <person name="Daum C."/>
            <person name="Ng V."/>
            <person name="Clum A."/>
            <person name="Steindorff A."/>
            <person name="Ohm R.A."/>
            <person name="Martin F."/>
            <person name="Silar P."/>
            <person name="Natvig D.O."/>
            <person name="Lalanne C."/>
            <person name="Gautier V."/>
            <person name="Ament-Velasquez S.L."/>
            <person name="Kruys A."/>
            <person name="Hutchinson M.I."/>
            <person name="Powell A.J."/>
            <person name="Barry K."/>
            <person name="Miller A.N."/>
            <person name="Grigoriev I.V."/>
            <person name="Debuchy R."/>
            <person name="Gladieux P."/>
            <person name="Hiltunen Thoren M."/>
            <person name="Johannesson H."/>
        </authorList>
    </citation>
    <scope>NUCLEOTIDE SEQUENCE</scope>
    <source>
        <strain evidence="1">CBS 626.80</strain>
    </source>
</reference>
<dbReference type="EMBL" id="MU859423">
    <property type="protein sequence ID" value="KAK3947071.1"/>
    <property type="molecule type" value="Genomic_DNA"/>
</dbReference>
<reference evidence="1" key="2">
    <citation type="submission" date="2023-06" db="EMBL/GenBank/DDBJ databases">
        <authorList>
            <consortium name="Lawrence Berkeley National Laboratory"/>
            <person name="Mondo S.J."/>
            <person name="Hensen N."/>
            <person name="Bonometti L."/>
            <person name="Westerberg I."/>
            <person name="Brannstrom I.O."/>
            <person name="Guillou S."/>
            <person name="Cros-Aarteil S."/>
            <person name="Calhoun S."/>
            <person name="Haridas S."/>
            <person name="Kuo A."/>
            <person name="Pangilinan J."/>
            <person name="Riley R."/>
            <person name="Labutti K."/>
            <person name="Andreopoulos B."/>
            <person name="Lipzen A."/>
            <person name="Chen C."/>
            <person name="Yanf M."/>
            <person name="Daum C."/>
            <person name="Ng V."/>
            <person name="Clum A."/>
            <person name="Steindorff A."/>
            <person name="Ohm R."/>
            <person name="Martin F."/>
            <person name="Silar P."/>
            <person name="Natvig D."/>
            <person name="Lalanne C."/>
            <person name="Gautier V."/>
            <person name="Ament-Velasquez S.L."/>
            <person name="Kruys A."/>
            <person name="Hutchinson M.I."/>
            <person name="Powell A.J."/>
            <person name="Barry K."/>
            <person name="Miller A.N."/>
            <person name="Grigoriev I.V."/>
            <person name="Debuchy R."/>
            <person name="Gladieux P."/>
            <person name="Thoren M.H."/>
            <person name="Johannesson H."/>
        </authorList>
    </citation>
    <scope>NUCLEOTIDE SEQUENCE</scope>
    <source>
        <strain evidence="1">CBS 626.80</strain>
    </source>
</reference>
<evidence type="ECO:0000313" key="1">
    <source>
        <dbReference type="EMBL" id="KAK3947071.1"/>
    </source>
</evidence>